<dbReference type="Gene3D" id="2.60.120.260">
    <property type="entry name" value="Galactose-binding domain-like"/>
    <property type="match status" value="1"/>
</dbReference>
<evidence type="ECO:0000313" key="10">
    <source>
        <dbReference type="Proteomes" id="UP001324993"/>
    </source>
</evidence>
<evidence type="ECO:0000256" key="6">
    <source>
        <dbReference type="ARBA" id="ARBA00032230"/>
    </source>
</evidence>
<evidence type="ECO:0000256" key="1">
    <source>
        <dbReference type="ARBA" id="ARBA00001412"/>
    </source>
</evidence>
<dbReference type="GO" id="GO:0016787">
    <property type="term" value="F:hydrolase activity"/>
    <property type="evidence" value="ECO:0007669"/>
    <property type="project" value="UniProtKB-KW"/>
</dbReference>
<dbReference type="InterPro" id="IPR050347">
    <property type="entry name" value="Bact_Beta-galactosidase"/>
</dbReference>
<dbReference type="InterPro" id="IPR008979">
    <property type="entry name" value="Galactose-bd-like_sf"/>
</dbReference>
<dbReference type="InterPro" id="IPR032312">
    <property type="entry name" value="LacZ_4"/>
</dbReference>
<evidence type="ECO:0000256" key="5">
    <source>
        <dbReference type="ARBA" id="ARBA00023295"/>
    </source>
</evidence>
<dbReference type="InterPro" id="IPR006101">
    <property type="entry name" value="Glyco_hydro_2"/>
</dbReference>
<dbReference type="RefSeq" id="WP_319834185.1">
    <property type="nucleotide sequence ID" value="NZ_CP138858.1"/>
</dbReference>
<dbReference type="PROSITE" id="PS00719">
    <property type="entry name" value="GLYCOSYL_HYDROL_F2_1"/>
    <property type="match status" value="1"/>
</dbReference>
<evidence type="ECO:0000259" key="8">
    <source>
        <dbReference type="SMART" id="SM01038"/>
    </source>
</evidence>
<accession>A0ABZ0RQE6</accession>
<dbReference type="InterPro" id="IPR006102">
    <property type="entry name" value="Ig-like_GH2"/>
</dbReference>
<dbReference type="InterPro" id="IPR011013">
    <property type="entry name" value="Gal_mutarotase_sf_dom"/>
</dbReference>
<dbReference type="Pfam" id="PF02836">
    <property type="entry name" value="Glyco_hydro_2_C"/>
    <property type="match status" value="1"/>
</dbReference>
<proteinExistence type="inferred from homology"/>
<dbReference type="PANTHER" id="PTHR46323:SF2">
    <property type="entry name" value="BETA-GALACTOSIDASE"/>
    <property type="match status" value="1"/>
</dbReference>
<organism evidence="9 10">
    <name type="scientific">Coraliomargarita algicola</name>
    <dbReference type="NCBI Taxonomy" id="3092156"/>
    <lineage>
        <taxon>Bacteria</taxon>
        <taxon>Pseudomonadati</taxon>
        <taxon>Verrucomicrobiota</taxon>
        <taxon>Opitutia</taxon>
        <taxon>Puniceicoccales</taxon>
        <taxon>Coraliomargaritaceae</taxon>
        <taxon>Coraliomargarita</taxon>
    </lineage>
</organism>
<dbReference type="Proteomes" id="UP001324993">
    <property type="component" value="Chromosome"/>
</dbReference>
<dbReference type="Pfam" id="PF16353">
    <property type="entry name" value="LacZ_4"/>
    <property type="match status" value="1"/>
</dbReference>
<dbReference type="Gene3D" id="2.60.40.10">
    <property type="entry name" value="Immunoglobulins"/>
    <property type="match status" value="2"/>
</dbReference>
<gene>
    <name evidence="9" type="ORF">SH580_06420</name>
</gene>
<dbReference type="EMBL" id="CP138858">
    <property type="protein sequence ID" value="WPJ97341.1"/>
    <property type="molecule type" value="Genomic_DNA"/>
</dbReference>
<dbReference type="Gene3D" id="3.20.20.80">
    <property type="entry name" value="Glycosidases"/>
    <property type="match status" value="1"/>
</dbReference>
<dbReference type="SUPFAM" id="SSF49785">
    <property type="entry name" value="Galactose-binding domain-like"/>
    <property type="match status" value="1"/>
</dbReference>
<dbReference type="InterPro" id="IPR017853">
    <property type="entry name" value="GH"/>
</dbReference>
<keyword evidence="10" id="KW-1185">Reference proteome</keyword>
<dbReference type="InterPro" id="IPR023232">
    <property type="entry name" value="Glyco_hydro_2_AS"/>
</dbReference>
<dbReference type="EC" id="3.2.1.23" evidence="3 7"/>
<dbReference type="Gene3D" id="2.70.98.10">
    <property type="match status" value="1"/>
</dbReference>
<dbReference type="PANTHER" id="PTHR46323">
    <property type="entry name" value="BETA-GALACTOSIDASE"/>
    <property type="match status" value="1"/>
</dbReference>
<dbReference type="InterPro" id="IPR006104">
    <property type="entry name" value="Glyco_hydro_2_N"/>
</dbReference>
<sequence>MKSILHRQSELENPALTHQSRLPARAEWFAYSDLASALAFKCEASPWRCSLDGAWKFHLADCPSHVPAKFQSSRFDDTKWATLPVPSHWQCQGYDVPRYTNTKYPFPLDPPYVPEDNPTGCYRRTWTLPAAWDGRRTLLRFDGVDSAFHVWINGVQVGFSKGSRMAAEFDITAALIPGENVFAVTVYRWCDGSYLEAQDMWLLSGIFRSVSLRSEPLVSLWDAEIQTKLLADYSSAQLKMDLALENVGAAAADLSLEVQLYDEQGRRVPHAPLVSQVTVAGVTRRSLYVTIERPQLWTAETPVLYTLVLRIDVDTYIPFRVGFREVTIEDGLLRINGAPIMLKGVNRHEWDPETGRAPRMGNLRKDLLLMKQSNFNAVRCSHYPNISEFYDLCDELGLYVMDEADLETHGCQAGGNQGLLSMDTAWLPAYHDRVERMFEQNKNHPSIIIWSVGNECGFGENIEKVCRWIKSRDPHRPVHYPQSSQNAPTVTDFRQFGYCRLERVHEMGEMEHGGWPAIATEYGHAMGNGPGGLADYWDAFYKYRHLQGGFLWEWMDHGLLTHTAEGQDYYGYGEDFGDEPSDKNFCIDGLLFPDRSPSPALNEIKKAMQPVRLTLVELSQGLFQIQNRFDFSSLDHLSLCWSVWRDGKRIEEGSMNLPPLEPGHIGSLTVPFTIPKPLHADSCAFLNVDFVLKEDCLWGRAAHVLAWDQFELPMPAIVTAPALARCTSRLNAELRGEILKVFGTDFQLNFDCVRGTLAAWQVGDHQLLETGPELNVWRAPIDNDGVHRRRQRAGEWEQARLFEMFFRPRALEFENNGSERVTVYIEGQMLPQAYSLAYDCQFVYTILNDGRWFVDMQAVPYGDWPEVVGRLGMKMALPQRYQQVEWLGLGPGECYPDSQAAARVGHYCAGIDELHTPYVFPQSNGTRIGTQRLALRDQSGFGVSVVGRDDFGFNAGRYSEQTLARAMRILDLDDSGCIHLNLDHSIRGLGSASCGPEPEERYECRPRPFGMRMQMAPILPGAELMAEAVSWIDSPESFSANQVKRVGKPLSASVNQKHFVHPEENFAC</sequence>
<dbReference type="Pfam" id="PF02929">
    <property type="entry name" value="Bgal_small_N"/>
    <property type="match status" value="1"/>
</dbReference>
<dbReference type="InterPro" id="IPR023230">
    <property type="entry name" value="Glyco_hydro_2_CS"/>
</dbReference>
<dbReference type="SUPFAM" id="SSF49303">
    <property type="entry name" value="beta-Galactosidase/glucuronidase domain"/>
    <property type="match status" value="2"/>
</dbReference>
<evidence type="ECO:0000256" key="7">
    <source>
        <dbReference type="RuleBase" id="RU361154"/>
    </source>
</evidence>
<dbReference type="InterPro" id="IPR036156">
    <property type="entry name" value="Beta-gal/glucu_dom_sf"/>
</dbReference>
<dbReference type="SMART" id="SM01038">
    <property type="entry name" value="Bgal_small_N"/>
    <property type="match status" value="1"/>
</dbReference>
<evidence type="ECO:0000256" key="4">
    <source>
        <dbReference type="ARBA" id="ARBA00022801"/>
    </source>
</evidence>
<feature type="domain" description="Beta galactosidase small chain/" evidence="8">
    <location>
        <begin position="740"/>
        <end position="1016"/>
    </location>
</feature>
<evidence type="ECO:0000313" key="9">
    <source>
        <dbReference type="EMBL" id="WPJ97341.1"/>
    </source>
</evidence>
<evidence type="ECO:0000256" key="3">
    <source>
        <dbReference type="ARBA" id="ARBA00012756"/>
    </source>
</evidence>
<comment type="catalytic activity">
    <reaction evidence="1 7">
        <text>Hydrolysis of terminal non-reducing beta-D-galactose residues in beta-D-galactosides.</text>
        <dbReference type="EC" id="3.2.1.23"/>
    </reaction>
</comment>
<dbReference type="Pfam" id="PF00703">
    <property type="entry name" value="Glyco_hydro_2"/>
    <property type="match status" value="1"/>
</dbReference>
<dbReference type="PRINTS" id="PR00132">
    <property type="entry name" value="GLHYDRLASE2"/>
</dbReference>
<evidence type="ECO:0000256" key="2">
    <source>
        <dbReference type="ARBA" id="ARBA00007401"/>
    </source>
</evidence>
<dbReference type="PROSITE" id="PS00608">
    <property type="entry name" value="GLYCOSYL_HYDROL_F2_2"/>
    <property type="match status" value="1"/>
</dbReference>
<dbReference type="SUPFAM" id="SSF51445">
    <property type="entry name" value="(Trans)glycosidases"/>
    <property type="match status" value="1"/>
</dbReference>
<dbReference type="InterPro" id="IPR013783">
    <property type="entry name" value="Ig-like_fold"/>
</dbReference>
<dbReference type="InterPro" id="IPR014718">
    <property type="entry name" value="GH-type_carb-bd"/>
</dbReference>
<dbReference type="InterPro" id="IPR004199">
    <property type="entry name" value="B-gal_small/dom_5"/>
</dbReference>
<keyword evidence="5 7" id="KW-0326">Glycosidase</keyword>
<protein>
    <recommendedName>
        <fullName evidence="3 7">Beta-galactosidase</fullName>
        <ecNumber evidence="3 7">3.2.1.23</ecNumber>
    </recommendedName>
    <alternativeName>
        <fullName evidence="6 7">Lactase</fullName>
    </alternativeName>
</protein>
<dbReference type="Pfam" id="PF02837">
    <property type="entry name" value="Glyco_hydro_2_N"/>
    <property type="match status" value="1"/>
</dbReference>
<dbReference type="InterPro" id="IPR006103">
    <property type="entry name" value="Glyco_hydro_2_cat"/>
</dbReference>
<keyword evidence="4 7" id="KW-0378">Hydrolase</keyword>
<reference evidence="9 10" key="1">
    <citation type="submission" date="2023-11" db="EMBL/GenBank/DDBJ databases">
        <title>Coraliomargarita sp. nov., isolated from marine algae.</title>
        <authorList>
            <person name="Lee J.K."/>
            <person name="Baek J.H."/>
            <person name="Kim J.M."/>
            <person name="Choi D.G."/>
            <person name="Jeon C.O."/>
        </authorList>
    </citation>
    <scope>NUCLEOTIDE SEQUENCE [LARGE SCALE GENOMIC DNA]</scope>
    <source>
        <strain evidence="9 10">J2-16</strain>
    </source>
</reference>
<name>A0ABZ0RQE6_9BACT</name>
<dbReference type="SUPFAM" id="SSF74650">
    <property type="entry name" value="Galactose mutarotase-like"/>
    <property type="match status" value="1"/>
</dbReference>
<comment type="similarity">
    <text evidence="2 7">Belongs to the glycosyl hydrolase 2 family.</text>
</comment>